<dbReference type="Gene3D" id="3.30.1330.60">
    <property type="entry name" value="OmpA-like domain"/>
    <property type="match status" value="1"/>
</dbReference>
<feature type="domain" description="OmpA-like" evidence="7">
    <location>
        <begin position="216"/>
        <end position="329"/>
    </location>
</feature>
<keyword evidence="3" id="KW-0998">Cell outer membrane</keyword>
<dbReference type="EMBL" id="VCEJ01000004">
    <property type="protein sequence ID" value="TLV00008.1"/>
    <property type="molecule type" value="Genomic_DNA"/>
</dbReference>
<gene>
    <name evidence="8" type="ORF">FEN17_10870</name>
</gene>
<keyword evidence="6" id="KW-0732">Signal</keyword>
<sequence length="329" mass="37569">MKFKLLLAFSVAIILSFKASFGQITENPKVDEQSQPYVKIKKVELTDNYTIVYLQFTETKSSQPLPKQFRFPLPQGPDQQYKFGGGNEIWLDPETRLYKPGEIDKKFKFIKAENIPTTKRREVTSGETVDFVAYFERLTPGIEEFDFYEGRSQQGSQSWNFYGIHVKNPLKKEQAKTPKPVVKTTEPVQKPKEEPVAVDTSNSVAEKEELRVPKKVGETIALPNIYFETSKFTLLPESNAELDRLVKIMEESPTLKIRVEGHTDNVGDFDKNLELSRKRAEAVKSYLTEKGIEASRIEAKGYGATRPISKGNAEERKKNRRVEFVVTGM</sequence>
<accession>A0A5R9KV13</accession>
<protein>
    <submittedName>
        <fullName evidence="8">OmpA family protein</fullName>
    </submittedName>
</protein>
<evidence type="ECO:0000256" key="5">
    <source>
        <dbReference type="SAM" id="MobiDB-lite"/>
    </source>
</evidence>
<keyword evidence="9" id="KW-1185">Reference proteome</keyword>
<evidence type="ECO:0000313" key="8">
    <source>
        <dbReference type="EMBL" id="TLV00008.1"/>
    </source>
</evidence>
<evidence type="ECO:0000256" key="3">
    <source>
        <dbReference type="ARBA" id="ARBA00023237"/>
    </source>
</evidence>
<evidence type="ECO:0000256" key="2">
    <source>
        <dbReference type="ARBA" id="ARBA00023136"/>
    </source>
</evidence>
<dbReference type="RefSeq" id="WP_138365392.1">
    <property type="nucleotide sequence ID" value="NZ_VCEJ01000004.1"/>
</dbReference>
<organism evidence="8 9">
    <name type="scientific">Dyadobacter luticola</name>
    <dbReference type="NCBI Taxonomy" id="1979387"/>
    <lineage>
        <taxon>Bacteria</taxon>
        <taxon>Pseudomonadati</taxon>
        <taxon>Bacteroidota</taxon>
        <taxon>Cytophagia</taxon>
        <taxon>Cytophagales</taxon>
        <taxon>Spirosomataceae</taxon>
        <taxon>Dyadobacter</taxon>
    </lineage>
</organism>
<evidence type="ECO:0000256" key="6">
    <source>
        <dbReference type="SAM" id="SignalP"/>
    </source>
</evidence>
<comment type="caution">
    <text evidence="8">The sequence shown here is derived from an EMBL/GenBank/DDBJ whole genome shotgun (WGS) entry which is preliminary data.</text>
</comment>
<feature type="signal peptide" evidence="6">
    <location>
        <begin position="1"/>
        <end position="22"/>
    </location>
</feature>
<dbReference type="Proteomes" id="UP000306402">
    <property type="component" value="Unassembled WGS sequence"/>
</dbReference>
<comment type="subcellular location">
    <subcellularLocation>
        <location evidence="1">Cell outer membrane</location>
    </subcellularLocation>
</comment>
<reference evidence="8 9" key="1">
    <citation type="submission" date="2019-05" db="EMBL/GenBank/DDBJ databases">
        <authorList>
            <person name="Qu J.-H."/>
        </authorList>
    </citation>
    <scope>NUCLEOTIDE SEQUENCE [LARGE SCALE GENOMIC DNA]</scope>
    <source>
        <strain evidence="8 9">T17</strain>
    </source>
</reference>
<dbReference type="PANTHER" id="PTHR30329">
    <property type="entry name" value="STATOR ELEMENT OF FLAGELLAR MOTOR COMPLEX"/>
    <property type="match status" value="1"/>
</dbReference>
<dbReference type="PRINTS" id="PR01021">
    <property type="entry name" value="OMPADOMAIN"/>
</dbReference>
<keyword evidence="2 4" id="KW-0472">Membrane</keyword>
<feature type="region of interest" description="Disordered" evidence="5">
    <location>
        <begin position="173"/>
        <end position="202"/>
    </location>
</feature>
<dbReference type="PROSITE" id="PS51123">
    <property type="entry name" value="OMPA_2"/>
    <property type="match status" value="1"/>
</dbReference>
<dbReference type="GO" id="GO:0009279">
    <property type="term" value="C:cell outer membrane"/>
    <property type="evidence" value="ECO:0007669"/>
    <property type="project" value="UniProtKB-SubCell"/>
</dbReference>
<evidence type="ECO:0000256" key="4">
    <source>
        <dbReference type="PROSITE-ProRule" id="PRU00473"/>
    </source>
</evidence>
<dbReference type="PANTHER" id="PTHR30329:SF21">
    <property type="entry name" value="LIPOPROTEIN YIAD-RELATED"/>
    <property type="match status" value="1"/>
</dbReference>
<dbReference type="InterPro" id="IPR006664">
    <property type="entry name" value="OMP_bac"/>
</dbReference>
<evidence type="ECO:0000313" key="9">
    <source>
        <dbReference type="Proteomes" id="UP000306402"/>
    </source>
</evidence>
<feature type="chain" id="PRO_5024455647" evidence="6">
    <location>
        <begin position="23"/>
        <end position="329"/>
    </location>
</feature>
<dbReference type="Pfam" id="PF00691">
    <property type="entry name" value="OmpA"/>
    <property type="match status" value="1"/>
</dbReference>
<dbReference type="OrthoDB" id="1490539at2"/>
<evidence type="ECO:0000256" key="1">
    <source>
        <dbReference type="ARBA" id="ARBA00004442"/>
    </source>
</evidence>
<evidence type="ECO:0000259" key="7">
    <source>
        <dbReference type="PROSITE" id="PS51123"/>
    </source>
</evidence>
<dbReference type="CDD" id="cd07185">
    <property type="entry name" value="OmpA_C-like"/>
    <property type="match status" value="1"/>
</dbReference>
<dbReference type="AlphaFoldDB" id="A0A5R9KV13"/>
<dbReference type="InterPro" id="IPR006665">
    <property type="entry name" value="OmpA-like"/>
</dbReference>
<name>A0A5R9KV13_9BACT</name>
<dbReference type="InterPro" id="IPR050330">
    <property type="entry name" value="Bact_OuterMem_StrucFunc"/>
</dbReference>
<dbReference type="SUPFAM" id="SSF103088">
    <property type="entry name" value="OmpA-like"/>
    <property type="match status" value="1"/>
</dbReference>
<proteinExistence type="predicted"/>
<dbReference type="InterPro" id="IPR036737">
    <property type="entry name" value="OmpA-like_sf"/>
</dbReference>